<feature type="transmembrane region" description="Helical" evidence="1">
    <location>
        <begin position="44"/>
        <end position="62"/>
    </location>
</feature>
<reference evidence="2" key="1">
    <citation type="submission" date="2023-10" db="EMBL/GenBank/DDBJ databases">
        <authorList>
            <person name="Chen Y."/>
            <person name="Shah S."/>
            <person name="Dougan E. K."/>
            <person name="Thang M."/>
            <person name="Chan C."/>
        </authorList>
    </citation>
    <scope>NUCLEOTIDE SEQUENCE [LARGE SCALE GENOMIC DNA]</scope>
</reference>
<keyword evidence="1" id="KW-0472">Membrane</keyword>
<dbReference type="Proteomes" id="UP001189429">
    <property type="component" value="Unassembled WGS sequence"/>
</dbReference>
<evidence type="ECO:0000256" key="1">
    <source>
        <dbReference type="SAM" id="Phobius"/>
    </source>
</evidence>
<name>A0ABN9XNB1_9DINO</name>
<proteinExistence type="predicted"/>
<keyword evidence="1" id="KW-1133">Transmembrane helix</keyword>
<keyword evidence="1" id="KW-0812">Transmembrane</keyword>
<evidence type="ECO:0000313" key="3">
    <source>
        <dbReference type="Proteomes" id="UP001189429"/>
    </source>
</evidence>
<sequence>MVLAVNFDNNTRTFALSTHVYFIMSFVNPKVDAFGTFPTSADCYVVLILGGSCAAVMCVLFSRRRRALIMAEEKAVEASETVAMVLEALPRTPEELTRQKIALALAETAATRVLMEENLEYSWFEDLGQGARAVRRRRLTAVGKCLLTASRHVPGLLHAAAALSQEDREVLEGFDSLQVACTGARSLLLGACTGAPEEQGLDCAAEDFSERVSADFVATRRDLSPEACAFMFMLCGVLSDVARAVDSLFRTSVQRQRLSGLRERLRHFARSTYLHFGMQVDRSVTHPRFVLRNTCRRRESCRRINFQRSARIYWIGVGSLSLVRGARQGRRRRRR</sequence>
<keyword evidence="3" id="KW-1185">Reference proteome</keyword>
<evidence type="ECO:0000313" key="2">
    <source>
        <dbReference type="EMBL" id="CAK0899756.1"/>
    </source>
</evidence>
<dbReference type="EMBL" id="CAUYUJ010020660">
    <property type="protein sequence ID" value="CAK0899756.1"/>
    <property type="molecule type" value="Genomic_DNA"/>
</dbReference>
<gene>
    <name evidence="2" type="ORF">PCOR1329_LOCUS77197</name>
</gene>
<comment type="caution">
    <text evidence="2">The sequence shown here is derived from an EMBL/GenBank/DDBJ whole genome shotgun (WGS) entry which is preliminary data.</text>
</comment>
<accession>A0ABN9XNB1</accession>
<protein>
    <submittedName>
        <fullName evidence="2">Uncharacterized protein</fullName>
    </submittedName>
</protein>
<organism evidence="2 3">
    <name type="scientific">Prorocentrum cordatum</name>
    <dbReference type="NCBI Taxonomy" id="2364126"/>
    <lineage>
        <taxon>Eukaryota</taxon>
        <taxon>Sar</taxon>
        <taxon>Alveolata</taxon>
        <taxon>Dinophyceae</taxon>
        <taxon>Prorocentrales</taxon>
        <taxon>Prorocentraceae</taxon>
        <taxon>Prorocentrum</taxon>
    </lineage>
</organism>